<dbReference type="InterPro" id="IPR001789">
    <property type="entry name" value="Sig_transdc_resp-reg_receiver"/>
</dbReference>
<evidence type="ECO:0000256" key="1">
    <source>
        <dbReference type="ARBA" id="ARBA00000085"/>
    </source>
</evidence>
<dbReference type="GO" id="GO:0000155">
    <property type="term" value="F:phosphorelay sensor kinase activity"/>
    <property type="evidence" value="ECO:0007669"/>
    <property type="project" value="InterPro"/>
</dbReference>
<evidence type="ECO:0000313" key="9">
    <source>
        <dbReference type="EMBL" id="QHJ10271.1"/>
    </source>
</evidence>
<dbReference type="Gene3D" id="3.40.50.2300">
    <property type="match status" value="2"/>
</dbReference>
<organism evidence="9 10">
    <name type="scientific">Paraglaciecola mesophila</name>
    <dbReference type="NCBI Taxonomy" id="197222"/>
    <lineage>
        <taxon>Bacteria</taxon>
        <taxon>Pseudomonadati</taxon>
        <taxon>Pseudomonadota</taxon>
        <taxon>Gammaproteobacteria</taxon>
        <taxon>Alteromonadales</taxon>
        <taxon>Alteromonadaceae</taxon>
        <taxon>Paraglaciecola</taxon>
    </lineage>
</organism>
<evidence type="ECO:0000256" key="5">
    <source>
        <dbReference type="PROSITE-ProRule" id="PRU00169"/>
    </source>
</evidence>
<dbReference type="Pfam" id="PF02518">
    <property type="entry name" value="HATPase_c"/>
    <property type="match status" value="1"/>
</dbReference>
<dbReference type="PANTHER" id="PTHR45339:SF5">
    <property type="entry name" value="HISTIDINE KINASE"/>
    <property type="match status" value="1"/>
</dbReference>
<keyword evidence="4" id="KW-0902">Two-component regulatory system</keyword>
<comment type="catalytic activity">
    <reaction evidence="1">
        <text>ATP + protein L-histidine = ADP + protein N-phospho-L-histidine.</text>
        <dbReference type="EC" id="2.7.13.3"/>
    </reaction>
</comment>
<dbReference type="PANTHER" id="PTHR45339">
    <property type="entry name" value="HYBRID SIGNAL TRANSDUCTION HISTIDINE KINASE J"/>
    <property type="match status" value="1"/>
</dbReference>
<dbReference type="FunFam" id="3.30.565.10:FF:000010">
    <property type="entry name" value="Sensor histidine kinase RcsC"/>
    <property type="match status" value="1"/>
</dbReference>
<keyword evidence="6" id="KW-1133">Transmembrane helix</keyword>
<keyword evidence="9" id="KW-0808">Transferase</keyword>
<dbReference type="InterPro" id="IPR036097">
    <property type="entry name" value="HisK_dim/P_sf"/>
</dbReference>
<dbReference type="Proteomes" id="UP000464524">
    <property type="component" value="Chromosome"/>
</dbReference>
<dbReference type="EMBL" id="CP047656">
    <property type="protein sequence ID" value="QHJ10271.1"/>
    <property type="molecule type" value="Genomic_DNA"/>
</dbReference>
<accession>A0A857JH33</accession>
<feature type="transmembrane region" description="Helical" evidence="6">
    <location>
        <begin position="188"/>
        <end position="209"/>
    </location>
</feature>
<dbReference type="SMART" id="SM00387">
    <property type="entry name" value="HATPase_c"/>
    <property type="match status" value="1"/>
</dbReference>
<keyword evidence="9" id="KW-0418">Kinase</keyword>
<dbReference type="CDD" id="cd00156">
    <property type="entry name" value="REC"/>
    <property type="match status" value="1"/>
</dbReference>
<dbReference type="InterPro" id="IPR036890">
    <property type="entry name" value="HATPase_C_sf"/>
</dbReference>
<evidence type="ECO:0000259" key="8">
    <source>
        <dbReference type="PROSITE" id="PS50110"/>
    </source>
</evidence>
<feature type="modified residue" description="4-aspartylphosphate" evidence="5">
    <location>
        <position position="535"/>
    </location>
</feature>
<dbReference type="OrthoDB" id="9810730at2"/>
<evidence type="ECO:0000313" key="10">
    <source>
        <dbReference type="Proteomes" id="UP000464524"/>
    </source>
</evidence>
<dbReference type="SUPFAM" id="SSF47384">
    <property type="entry name" value="Homodimeric domain of signal transducing histidine kinase"/>
    <property type="match status" value="1"/>
</dbReference>
<dbReference type="InterPro" id="IPR004358">
    <property type="entry name" value="Sig_transdc_His_kin-like_C"/>
</dbReference>
<dbReference type="SMART" id="SM00448">
    <property type="entry name" value="REC"/>
    <property type="match status" value="2"/>
</dbReference>
<dbReference type="Gene3D" id="3.30.565.10">
    <property type="entry name" value="Histidine kinase-like ATPase, C-terminal domain"/>
    <property type="match status" value="1"/>
</dbReference>
<dbReference type="InterPro" id="IPR003661">
    <property type="entry name" value="HisK_dim/P_dom"/>
</dbReference>
<name>A0A857JH33_9ALTE</name>
<protein>
    <recommendedName>
        <fullName evidence="2">histidine kinase</fullName>
        <ecNumber evidence="2">2.7.13.3</ecNumber>
    </recommendedName>
</protein>
<feature type="domain" description="Response regulatory" evidence="8">
    <location>
        <begin position="485"/>
        <end position="602"/>
    </location>
</feature>
<evidence type="ECO:0000256" key="3">
    <source>
        <dbReference type="ARBA" id="ARBA00022553"/>
    </source>
</evidence>
<dbReference type="AlphaFoldDB" id="A0A857JH33"/>
<dbReference type="KEGG" id="pmes:FX988_00483"/>
<evidence type="ECO:0000256" key="2">
    <source>
        <dbReference type="ARBA" id="ARBA00012438"/>
    </source>
</evidence>
<dbReference type="InterPro" id="IPR003594">
    <property type="entry name" value="HATPase_dom"/>
</dbReference>
<evidence type="ECO:0000259" key="7">
    <source>
        <dbReference type="PROSITE" id="PS50109"/>
    </source>
</evidence>
<dbReference type="RefSeq" id="WP_160178172.1">
    <property type="nucleotide sequence ID" value="NZ_CP047656.1"/>
</dbReference>
<dbReference type="PROSITE" id="PS50109">
    <property type="entry name" value="HIS_KIN"/>
    <property type="match status" value="1"/>
</dbReference>
<dbReference type="PRINTS" id="PR00344">
    <property type="entry name" value="BCTRLSENSOR"/>
</dbReference>
<keyword evidence="3 5" id="KW-0597">Phosphoprotein</keyword>
<evidence type="ECO:0000256" key="6">
    <source>
        <dbReference type="SAM" id="Phobius"/>
    </source>
</evidence>
<dbReference type="Gene3D" id="1.10.287.130">
    <property type="match status" value="1"/>
</dbReference>
<feature type="domain" description="Response regulatory" evidence="8">
    <location>
        <begin position="616"/>
        <end position="730"/>
    </location>
</feature>
<reference evidence="9 10" key="1">
    <citation type="submission" date="2019-12" db="EMBL/GenBank/DDBJ databases">
        <title>Genome sequencing and assembly of endphytes of Porphyra tenera.</title>
        <authorList>
            <person name="Park J.M."/>
            <person name="Shin R."/>
            <person name="Jo S.H."/>
        </authorList>
    </citation>
    <scope>NUCLEOTIDE SEQUENCE [LARGE SCALE GENOMIC DNA]</scope>
    <source>
        <strain evidence="9 10">GPM4</strain>
    </source>
</reference>
<dbReference type="SUPFAM" id="SSF55874">
    <property type="entry name" value="ATPase domain of HSP90 chaperone/DNA topoisomerase II/histidine kinase"/>
    <property type="match status" value="1"/>
</dbReference>
<dbReference type="Pfam" id="PF00512">
    <property type="entry name" value="HisKA"/>
    <property type="match status" value="1"/>
</dbReference>
<dbReference type="CDD" id="cd00082">
    <property type="entry name" value="HisKA"/>
    <property type="match status" value="1"/>
</dbReference>
<evidence type="ECO:0000256" key="4">
    <source>
        <dbReference type="ARBA" id="ARBA00023012"/>
    </source>
</evidence>
<feature type="modified residue" description="4-aspartylphosphate" evidence="5">
    <location>
        <position position="665"/>
    </location>
</feature>
<keyword evidence="6" id="KW-0472">Membrane</keyword>
<proteinExistence type="predicted"/>
<keyword evidence="10" id="KW-1185">Reference proteome</keyword>
<dbReference type="InterPro" id="IPR011006">
    <property type="entry name" value="CheY-like_superfamily"/>
</dbReference>
<dbReference type="EC" id="2.7.13.3" evidence="2"/>
<dbReference type="Pfam" id="PF00072">
    <property type="entry name" value="Response_reg"/>
    <property type="match status" value="2"/>
</dbReference>
<dbReference type="SMART" id="SM00388">
    <property type="entry name" value="HisKA"/>
    <property type="match status" value="1"/>
</dbReference>
<dbReference type="CDD" id="cd17546">
    <property type="entry name" value="REC_hyHK_CKI1_RcsC-like"/>
    <property type="match status" value="1"/>
</dbReference>
<feature type="domain" description="Histidine kinase" evidence="7">
    <location>
        <begin position="247"/>
        <end position="467"/>
    </location>
</feature>
<dbReference type="SUPFAM" id="SSF52172">
    <property type="entry name" value="CheY-like"/>
    <property type="match status" value="2"/>
</dbReference>
<feature type="transmembrane region" description="Helical" evidence="6">
    <location>
        <begin position="15"/>
        <end position="35"/>
    </location>
</feature>
<sequence length="735" mass="82509">MNIERIVKRKIRRCYFVYATVSITLLSLPWIYTYITAQQRSSSHQFVQTTGHQSLIIRDITLNLYRFEHESDLEKKIAIKRQTIALMGLFNDNHVYLSNAELPRTLYQGTSKSLYDLFLGETENIDSLSKAFFTHTQQIITSGLNQYREELDIFPESYNSLVQYLSKAEEQFLRNEEQINQRMINVSILATLISLFVFAITIVALIYPIEHLLFRLIEKYSSNTKRTYRLNREAGLDREIKSQFLSNMSHELRSPISGMFGMLELAQQESDIEKQNSYLLKAQKAGHQLLLLVDELLDISKVEAKVLTFEKVDFELIKVLDSVIAPMTASAEKKGLTFSYDASSSLPQFVTGDPMRLAQALRNIVNNAVKFTDNGGVSVNVNLTIVDKQYMLDILINDSGVGIAPADHERVFSKFVQISKGVDSSISGTGLGLTIAREFAQGMGGSLTLHSAEGKGSTFKLSIPLGASKRNHAASTTNERISSAKFAVIDDLETSRLYISHILQEDGFTVDVFDSATKFLLKKDEILDYAGLIIDIHMPGFNGYELAETIHAMFDTSAPPFIFISASPESINHTQLKFVDMWQGFAKPMDKNRFIDSIRVLSEKNILNSETFEPANVLLVEDEPINAEVVKTMLERHGHSVAVANTGAAAVNLATTQHFNLILMDINLPDMSGIETTRSIKAHGVKTEIVALTGNAYEEDKLKTREAGMTYHLVKPVMFHELNNVIKLALRVQVT</sequence>
<keyword evidence="6" id="KW-0812">Transmembrane</keyword>
<gene>
    <name evidence="9" type="ORF">FX988_00483</name>
</gene>
<dbReference type="PROSITE" id="PS50110">
    <property type="entry name" value="RESPONSE_REGULATORY"/>
    <property type="match status" value="2"/>
</dbReference>
<dbReference type="InterPro" id="IPR005467">
    <property type="entry name" value="His_kinase_dom"/>
</dbReference>